<dbReference type="GO" id="GO:0034045">
    <property type="term" value="C:phagophore assembly site membrane"/>
    <property type="evidence" value="ECO:0007669"/>
    <property type="project" value="UniProtKB-SubCell"/>
</dbReference>
<dbReference type="GO" id="GO:0005975">
    <property type="term" value="P:carbohydrate metabolic process"/>
    <property type="evidence" value="ECO:0007669"/>
    <property type="project" value="InterPro"/>
</dbReference>
<comment type="catalytic activity">
    <reaction evidence="14">
        <text>ergosterol + UDP-alpha-D-glucose = ergosteryl 3-beta-D-glucoside + UDP + H(+)</text>
        <dbReference type="Rhea" id="RHEA:61836"/>
        <dbReference type="ChEBI" id="CHEBI:15378"/>
        <dbReference type="ChEBI" id="CHEBI:16933"/>
        <dbReference type="ChEBI" id="CHEBI:52973"/>
        <dbReference type="ChEBI" id="CHEBI:58223"/>
        <dbReference type="ChEBI" id="CHEBI:58885"/>
    </reaction>
    <physiologicalReaction direction="left-to-right" evidence="14">
        <dbReference type="Rhea" id="RHEA:61837"/>
    </physiologicalReaction>
</comment>
<evidence type="ECO:0000256" key="6">
    <source>
        <dbReference type="ARBA" id="ARBA00022448"/>
    </source>
</evidence>
<evidence type="ECO:0000256" key="2">
    <source>
        <dbReference type="ARBA" id="ARBA00004623"/>
    </source>
</evidence>
<keyword evidence="6" id="KW-0813">Transport</keyword>
<dbReference type="InterPro" id="IPR011993">
    <property type="entry name" value="PH-like_dom_sf"/>
</dbReference>
<gene>
    <name evidence="18" type="ORF">BLGHR1_14565</name>
</gene>
<dbReference type="CDD" id="cd13216">
    <property type="entry name" value="PH-GRAM2_AGT26"/>
    <property type="match status" value="1"/>
</dbReference>
<dbReference type="CDD" id="cd03784">
    <property type="entry name" value="GT1_Gtf-like"/>
    <property type="match status" value="1"/>
</dbReference>
<dbReference type="FunFam" id="2.30.29.30:FF:000303">
    <property type="entry name" value="Sterol 3-beta-glucosyltransferase"/>
    <property type="match status" value="1"/>
</dbReference>
<evidence type="ECO:0000256" key="4">
    <source>
        <dbReference type="ARBA" id="ARBA00012650"/>
    </source>
</evidence>
<dbReference type="FunFam" id="3.40.50.2000:FF:000009">
    <property type="entry name" value="Sterol 3-beta-glucosyltransferase UGT80A2"/>
    <property type="match status" value="1"/>
</dbReference>
<dbReference type="InterPro" id="IPR050426">
    <property type="entry name" value="Glycosyltransferase_28"/>
</dbReference>
<evidence type="ECO:0000256" key="15">
    <source>
        <dbReference type="ARBA" id="ARBA00049453"/>
    </source>
</evidence>
<protein>
    <recommendedName>
        <fullName evidence="5">Sterol 3-beta-glucosyltransferase</fullName>
        <ecNumber evidence="4">2.4.1.173</ecNumber>
    </recommendedName>
    <alternativeName>
        <fullName evidence="13">Autophagy-related protein 26</fullName>
    </alternativeName>
</protein>
<dbReference type="Proteomes" id="UP000275772">
    <property type="component" value="Unassembled WGS sequence"/>
</dbReference>
<feature type="domain" description="PH" evidence="17">
    <location>
        <begin position="257"/>
        <end position="355"/>
    </location>
</feature>
<dbReference type="Gene3D" id="3.40.50.2000">
    <property type="entry name" value="Glycogen Phosphorylase B"/>
    <property type="match status" value="2"/>
</dbReference>
<dbReference type="EMBL" id="UNSH01000056">
    <property type="protein sequence ID" value="SZF03771.1"/>
    <property type="molecule type" value="Genomic_DNA"/>
</dbReference>
<dbReference type="FunFam" id="3.40.50.2000:FF:000029">
    <property type="entry name" value="Sterol 3-beta-glucosyltransferase"/>
    <property type="match status" value="1"/>
</dbReference>
<dbReference type="SUPFAM" id="SSF50729">
    <property type="entry name" value="PH domain-like"/>
    <property type="match status" value="1"/>
</dbReference>
<organism evidence="18 19">
    <name type="scientific">Blumeria hordei</name>
    <name type="common">Barley powdery mildew</name>
    <name type="synonym">Blumeria graminis f. sp. hordei</name>
    <dbReference type="NCBI Taxonomy" id="2867405"/>
    <lineage>
        <taxon>Eukaryota</taxon>
        <taxon>Fungi</taxon>
        <taxon>Dikarya</taxon>
        <taxon>Ascomycota</taxon>
        <taxon>Pezizomycotina</taxon>
        <taxon>Leotiomycetes</taxon>
        <taxon>Erysiphales</taxon>
        <taxon>Erysiphaceae</taxon>
        <taxon>Blumeria</taxon>
    </lineage>
</organism>
<dbReference type="GO" id="GO:0016906">
    <property type="term" value="F:sterol 3-beta-glucosyltransferase activity"/>
    <property type="evidence" value="ECO:0007669"/>
    <property type="project" value="UniProtKB-EC"/>
</dbReference>
<dbReference type="PROSITE" id="PS50003">
    <property type="entry name" value="PH_DOMAIN"/>
    <property type="match status" value="1"/>
</dbReference>
<dbReference type="GO" id="GO:0016125">
    <property type="term" value="P:sterol metabolic process"/>
    <property type="evidence" value="ECO:0007669"/>
    <property type="project" value="TreeGrafter"/>
</dbReference>
<evidence type="ECO:0000256" key="10">
    <source>
        <dbReference type="ARBA" id="ARBA00022927"/>
    </source>
</evidence>
<evidence type="ECO:0000313" key="19">
    <source>
        <dbReference type="Proteomes" id="UP000275772"/>
    </source>
</evidence>
<evidence type="ECO:0000256" key="13">
    <source>
        <dbReference type="ARBA" id="ARBA00029843"/>
    </source>
</evidence>
<dbReference type="GO" id="GO:0015031">
    <property type="term" value="P:protein transport"/>
    <property type="evidence" value="ECO:0007669"/>
    <property type="project" value="UniProtKB-KW"/>
</dbReference>
<keyword evidence="11" id="KW-0072">Autophagy</keyword>
<evidence type="ECO:0000256" key="9">
    <source>
        <dbReference type="ARBA" id="ARBA00022679"/>
    </source>
</evidence>
<dbReference type="PANTHER" id="PTHR48050:SF25">
    <property type="entry name" value="STEROL 3-BETA-GLUCOSYLTRANSFERASE"/>
    <property type="match status" value="1"/>
</dbReference>
<dbReference type="Pfam" id="PF02893">
    <property type="entry name" value="GRAM"/>
    <property type="match status" value="1"/>
</dbReference>
<evidence type="ECO:0000256" key="12">
    <source>
        <dbReference type="ARBA" id="ARBA00023136"/>
    </source>
</evidence>
<dbReference type="SMART" id="SM00233">
    <property type="entry name" value="PH"/>
    <property type="match status" value="1"/>
</dbReference>
<proteinExistence type="inferred from homology"/>
<keyword evidence="7" id="KW-0963">Cytoplasm</keyword>
<sequence>MEPEEESNEELSHRLAKHHGAHQTNDIPERFQDGDDADEDCTALSAANSYMNQSVFGMIAAAGSQIDFNARFDAHSSDDNEEDTPRQSAEHQIADMRANSLPIRSGKEKNPNSCRFIVHPCHKLVSKSMSGSLPIAVDSISLHEPTSSPAQIQSRTCTTQSIVMSRMLKARENMSLQLTPNSPHTVGENAESEKYEEESISNSLSKKLMEIFQFETPEQVIEEFPCWLMKSALLQGYMYITTKHISFYAYLPKRSNEVVKSGYLSKSGRRNPKYNRYWFRLKGDVLSYYTDPSDLYFPRGNIDLRYGISATLQNKENSKNATSLTLVTHQREYKFKADSTPSAKEWVKALQKIIFRSHNEGDSVKISIPIENIMDIEESHVIEFAETCKIRVVDNDDTYAVDEYFFSFFSFGKEALKLLRGIVEDTAAQHIPKELLKLSYHGKVDASEPLELTKRDQVPISAEYVSKEQLSILTTTAPLLEDSVRATLSPLGVSSPPVDNLLAGRCSLESNRKSIELKNLRRRSADLIRQKIDGNKKRSMSTGRKSMCENCRAGHIICGEQIDEGQPNTKEKERVTEEVKITEKQCLFDSYVHSLEEPSSTSLSNSDNTYASGSQILKGTDVFLTPTIQRATPEVGICRKGKEIEVANLSSTKIPVNPHITDPKLHDNAELLEQPRLDRTEPLVSTQTLHSIVKVGAYPLQRAAGLAGYLNRHSKRMSNLLATESMGYVEKVSGMWKGGRKHYDDPRSLGPDDHFDDGGEEDVICSSERFREHFALPEIEKLQATYFGFLNRVLPLYGKIYISDRSFCFRSLLPATSTKLILPLKDIENVDKEKGFRFGYSGLVIVIKAHEELFFEFSHSDTRDDCAITLLQNLETLRYLKQSGLLTLEEKERAEDAIAENKALQQARSRGHGYFGLESAQNIKCLHNVSPPVIFDDPRSSILDFKPLESLRITCLTIGSRGDVQPYIALCKGLIFEGHQPTIATHLEFKDWVESYGIKFKPVSGDPAELMRICIENGMFTYSFLKEASSKFRGWIDELLTSAWDACQGSDILIESPSAMGGIHIAEALGIPYFRAFTMPWTRTRAYPHAFAVPEHKMGGAYNYISYVMFDNVFWKAISGQVNRWRKKELGLHATNLEKMQPNKVPFLYNFSPAVVVPPLDYSDWIRVTGYWFLDEGTDWTPPKELTEFIAKAREDGKKLVYIGFGSIIVQDSVALMNTITKSVEKADVRCILSRGWSDRLQKDTRKVEPPLPTSILKITSAPHDWLFKQIDAAAHHGGAGTTGASLRAGIPTIVKPFFGDQYFFGSRVEDLGVGIIIKKLNTSVFSRALWLACNDERMIFKAKALGKTIRKEDGVSTAIQSIYRDLEYARSLIKLRDDKIDPDDIEDAEESWTFIGEDNDPDLVRRVQDWKSMSMTGTSPWRERSEDDSDGSFIRKELEVVIGATVLAS</sequence>
<feature type="region of interest" description="Disordered" evidence="16">
    <location>
        <begin position="1"/>
        <end position="39"/>
    </location>
</feature>
<evidence type="ECO:0000256" key="1">
    <source>
        <dbReference type="ARBA" id="ARBA00004496"/>
    </source>
</evidence>
<comment type="catalytic activity">
    <reaction evidence="15">
        <text>a sterol + UDP-alpha-D-glucose = a sterol 3-beta-D-glucoside + UDP + H(+)</text>
        <dbReference type="Rhea" id="RHEA:22724"/>
        <dbReference type="ChEBI" id="CHEBI:15378"/>
        <dbReference type="ChEBI" id="CHEBI:15889"/>
        <dbReference type="ChEBI" id="CHEBI:37424"/>
        <dbReference type="ChEBI" id="CHEBI:58223"/>
        <dbReference type="ChEBI" id="CHEBI:58885"/>
        <dbReference type="EC" id="2.4.1.173"/>
    </reaction>
    <physiologicalReaction direction="left-to-right" evidence="15">
        <dbReference type="Rhea" id="RHEA:22725"/>
    </physiologicalReaction>
</comment>
<evidence type="ECO:0000313" key="18">
    <source>
        <dbReference type="EMBL" id="SZF03771.1"/>
    </source>
</evidence>
<dbReference type="SMART" id="SM00568">
    <property type="entry name" value="GRAM"/>
    <property type="match status" value="2"/>
</dbReference>
<dbReference type="InterPro" id="IPR048065">
    <property type="entry name" value="ATG26_PH_GRAM2"/>
</dbReference>
<evidence type="ECO:0000256" key="3">
    <source>
        <dbReference type="ARBA" id="ARBA00006962"/>
    </source>
</evidence>
<dbReference type="InterPro" id="IPR004182">
    <property type="entry name" value="GRAM"/>
</dbReference>
<keyword evidence="10" id="KW-0653">Protein transport</keyword>
<comment type="similarity">
    <text evidence="3">Belongs to the glycosyltransferase 28 family.</text>
</comment>
<keyword evidence="8" id="KW-0328">Glycosyltransferase</keyword>
<evidence type="ECO:0000256" key="5">
    <source>
        <dbReference type="ARBA" id="ARBA00017894"/>
    </source>
</evidence>
<dbReference type="FunFam" id="2.30.29.30:FF:000560">
    <property type="entry name" value="Sterol 3-beta-glucosyltransferase"/>
    <property type="match status" value="1"/>
</dbReference>
<dbReference type="CDD" id="cd13215">
    <property type="entry name" value="PH-GRAM1_AGT26"/>
    <property type="match status" value="1"/>
</dbReference>
<dbReference type="PANTHER" id="PTHR48050">
    <property type="entry name" value="STEROL 3-BETA-GLUCOSYLTRANSFERASE"/>
    <property type="match status" value="1"/>
</dbReference>
<dbReference type="InterPro" id="IPR002213">
    <property type="entry name" value="UDP_glucos_trans"/>
</dbReference>
<dbReference type="InterPro" id="IPR048066">
    <property type="entry name" value="ATG26_PH_GRAM1"/>
</dbReference>
<evidence type="ECO:0000256" key="11">
    <source>
        <dbReference type="ARBA" id="ARBA00023006"/>
    </source>
</evidence>
<dbReference type="VEuPathDB" id="FungiDB:BLGHR1_14565"/>
<dbReference type="GO" id="GO:0006914">
    <property type="term" value="P:autophagy"/>
    <property type="evidence" value="ECO:0007669"/>
    <property type="project" value="UniProtKB-KW"/>
</dbReference>
<dbReference type="InterPro" id="IPR010610">
    <property type="entry name" value="EryCIII-like_C"/>
</dbReference>
<dbReference type="InterPro" id="IPR004276">
    <property type="entry name" value="GlycoTrans_28_N"/>
</dbReference>
<name>A0A383UTW9_BLUHO</name>
<evidence type="ECO:0000256" key="14">
    <source>
        <dbReference type="ARBA" id="ARBA00047886"/>
    </source>
</evidence>
<dbReference type="EC" id="2.4.1.173" evidence="4"/>
<dbReference type="SUPFAM" id="SSF53756">
    <property type="entry name" value="UDP-Glycosyltransferase/glycogen phosphorylase"/>
    <property type="match status" value="1"/>
</dbReference>
<dbReference type="Pfam" id="PF00169">
    <property type="entry name" value="PH"/>
    <property type="match status" value="1"/>
</dbReference>
<dbReference type="Gene3D" id="2.30.29.30">
    <property type="entry name" value="Pleckstrin-homology domain (PH domain)/Phosphotyrosine-binding domain (PTB)"/>
    <property type="match status" value="3"/>
</dbReference>
<keyword evidence="9" id="KW-0808">Transferase</keyword>
<reference evidence="18 19" key="1">
    <citation type="submission" date="2017-11" db="EMBL/GenBank/DDBJ databases">
        <authorList>
            <person name="Kracher B."/>
        </authorList>
    </citation>
    <scope>NUCLEOTIDE SEQUENCE [LARGE SCALE GENOMIC DNA]</scope>
    <source>
        <strain evidence="18 19">RACE1</strain>
    </source>
</reference>
<dbReference type="Pfam" id="PF03033">
    <property type="entry name" value="Glyco_transf_28"/>
    <property type="match status" value="1"/>
</dbReference>
<accession>A0A383UTW9</accession>
<keyword evidence="12" id="KW-0472">Membrane</keyword>
<evidence type="ECO:0000256" key="8">
    <source>
        <dbReference type="ARBA" id="ARBA00022676"/>
    </source>
</evidence>
<evidence type="ECO:0000256" key="7">
    <source>
        <dbReference type="ARBA" id="ARBA00022490"/>
    </source>
</evidence>
<dbReference type="Pfam" id="PF06722">
    <property type="entry name" value="EryCIII-like_C"/>
    <property type="match status" value="1"/>
</dbReference>
<comment type="subcellular location">
    <subcellularLocation>
        <location evidence="1">Cytoplasm</location>
    </subcellularLocation>
    <subcellularLocation>
        <location evidence="2">Preautophagosomal structure membrane</location>
        <topology evidence="2">Peripheral membrane protein</topology>
    </subcellularLocation>
</comment>
<evidence type="ECO:0000259" key="17">
    <source>
        <dbReference type="PROSITE" id="PS50003"/>
    </source>
</evidence>
<evidence type="ECO:0000256" key="16">
    <source>
        <dbReference type="SAM" id="MobiDB-lite"/>
    </source>
</evidence>
<dbReference type="InterPro" id="IPR001849">
    <property type="entry name" value="PH_domain"/>
</dbReference>